<dbReference type="EMBL" id="ABCS01000142">
    <property type="protein sequence ID" value="EDM74222.1"/>
    <property type="molecule type" value="Genomic_DNA"/>
</dbReference>
<dbReference type="AlphaFoldDB" id="A6GIS7"/>
<organism evidence="1 2">
    <name type="scientific">Plesiocystis pacifica SIR-1</name>
    <dbReference type="NCBI Taxonomy" id="391625"/>
    <lineage>
        <taxon>Bacteria</taxon>
        <taxon>Pseudomonadati</taxon>
        <taxon>Myxococcota</taxon>
        <taxon>Polyangia</taxon>
        <taxon>Nannocystales</taxon>
        <taxon>Nannocystaceae</taxon>
        <taxon>Plesiocystis</taxon>
    </lineage>
</organism>
<gene>
    <name evidence="1" type="ORF">PPSIR1_14735</name>
</gene>
<dbReference type="Proteomes" id="UP000005801">
    <property type="component" value="Unassembled WGS sequence"/>
</dbReference>
<dbReference type="STRING" id="391625.PPSIR1_14735"/>
<evidence type="ECO:0000313" key="1">
    <source>
        <dbReference type="EMBL" id="EDM74222.1"/>
    </source>
</evidence>
<accession>A6GIS7</accession>
<dbReference type="eggNOG" id="ENOG503446B">
    <property type="taxonomic scope" value="Bacteria"/>
</dbReference>
<comment type="caution">
    <text evidence="1">The sequence shown here is derived from an EMBL/GenBank/DDBJ whole genome shotgun (WGS) entry which is preliminary data.</text>
</comment>
<reference evidence="1 2" key="1">
    <citation type="submission" date="2007-06" db="EMBL/GenBank/DDBJ databases">
        <authorList>
            <person name="Shimkets L."/>
            <person name="Ferriera S."/>
            <person name="Johnson J."/>
            <person name="Kravitz S."/>
            <person name="Beeson K."/>
            <person name="Sutton G."/>
            <person name="Rogers Y.-H."/>
            <person name="Friedman R."/>
            <person name="Frazier M."/>
            <person name="Venter J.C."/>
        </authorList>
    </citation>
    <scope>NUCLEOTIDE SEQUENCE [LARGE SCALE GENOMIC DNA]</scope>
    <source>
        <strain evidence="1 2">SIR-1</strain>
    </source>
</reference>
<sequence length="145" mass="14147">MPTASQIEGLASSAIQSAGLEGEDAPKLATALGDLFAQVLDLFSSMTQVLPGIPAAVDPTSGSGSTAGPGMLLPPPAGGPGAAQIEALANAALRDAGLEGEYIPDLAKVLADTCEIGLTLFCAQVMVAPGIAVAGMVTSAPGSLM</sequence>
<evidence type="ECO:0000313" key="2">
    <source>
        <dbReference type="Proteomes" id="UP000005801"/>
    </source>
</evidence>
<proteinExistence type="predicted"/>
<name>A6GIS7_9BACT</name>
<protein>
    <submittedName>
        <fullName evidence="1">Uncharacterized protein</fullName>
    </submittedName>
</protein>
<dbReference type="RefSeq" id="WP_006976613.1">
    <property type="nucleotide sequence ID" value="NZ_ABCS01000142.1"/>
</dbReference>
<keyword evidence="2" id="KW-1185">Reference proteome</keyword>